<dbReference type="GeneID" id="24438461"/>
<proteinExistence type="predicted"/>
<evidence type="ECO:0000313" key="1">
    <source>
        <dbReference type="EMBL" id="EWS71319.1"/>
    </source>
</evidence>
<dbReference type="KEGG" id="tet:TTHERM_000327209"/>
<dbReference type="AlphaFoldDB" id="W7XEZ2"/>
<organism evidence="1 2">
    <name type="scientific">Tetrahymena thermophila (strain SB210)</name>
    <dbReference type="NCBI Taxonomy" id="312017"/>
    <lineage>
        <taxon>Eukaryota</taxon>
        <taxon>Sar</taxon>
        <taxon>Alveolata</taxon>
        <taxon>Ciliophora</taxon>
        <taxon>Intramacronucleata</taxon>
        <taxon>Oligohymenophorea</taxon>
        <taxon>Hymenostomatida</taxon>
        <taxon>Tetrahymenina</taxon>
        <taxon>Tetrahymenidae</taxon>
        <taxon>Tetrahymena</taxon>
    </lineage>
</organism>
<name>W7XEZ2_TETTS</name>
<sequence>MILHFRYNIYQQKFESEQNTPHPQIYMKALFLGNHLCSIFNYFHKFFAYRKLNFEDLSNQNLSLLLLERILNRLHMFISAQIIHKKCIFFDKFLLEIHQMSRFRTHNIHIIHHHTNLFSKSLIKINLLCPKRFIQDLFFIYAQLYDLNYHSSYPKNPNILGSNPFRLFQFPLIVSSTFLMSMNTFYLHSAIRYTASQNYSIHSQTIKTHTLLNFKYIHLYSLQHFLKNMLNCRSFILVFQQQRTRSKEFFKLFIRLIPL</sequence>
<keyword evidence="2" id="KW-1185">Reference proteome</keyword>
<dbReference type="Proteomes" id="UP000009168">
    <property type="component" value="Unassembled WGS sequence"/>
</dbReference>
<gene>
    <name evidence="1" type="ORF">TTHERM_000327209</name>
</gene>
<protein>
    <submittedName>
        <fullName evidence="1">Uncharacterized protein</fullName>
    </submittedName>
</protein>
<accession>W7XEZ2</accession>
<dbReference type="InParanoid" id="W7XEZ2"/>
<reference evidence="2" key="1">
    <citation type="journal article" date="2006" name="PLoS Biol.">
        <title>Macronuclear genome sequence of the ciliate Tetrahymena thermophila, a model eukaryote.</title>
        <authorList>
            <person name="Eisen J.A."/>
            <person name="Coyne R.S."/>
            <person name="Wu M."/>
            <person name="Wu D."/>
            <person name="Thiagarajan M."/>
            <person name="Wortman J.R."/>
            <person name="Badger J.H."/>
            <person name="Ren Q."/>
            <person name="Amedeo P."/>
            <person name="Jones K.M."/>
            <person name="Tallon L.J."/>
            <person name="Delcher A.L."/>
            <person name="Salzberg S.L."/>
            <person name="Silva J.C."/>
            <person name="Haas B.J."/>
            <person name="Majoros W.H."/>
            <person name="Farzad M."/>
            <person name="Carlton J.M."/>
            <person name="Smith R.K. Jr."/>
            <person name="Garg J."/>
            <person name="Pearlman R.E."/>
            <person name="Karrer K.M."/>
            <person name="Sun L."/>
            <person name="Manning G."/>
            <person name="Elde N.C."/>
            <person name="Turkewitz A.P."/>
            <person name="Asai D.J."/>
            <person name="Wilkes D.E."/>
            <person name="Wang Y."/>
            <person name="Cai H."/>
            <person name="Collins K."/>
            <person name="Stewart B.A."/>
            <person name="Lee S.R."/>
            <person name="Wilamowska K."/>
            <person name="Weinberg Z."/>
            <person name="Ruzzo W.L."/>
            <person name="Wloga D."/>
            <person name="Gaertig J."/>
            <person name="Frankel J."/>
            <person name="Tsao C.-C."/>
            <person name="Gorovsky M.A."/>
            <person name="Keeling P.J."/>
            <person name="Waller R.F."/>
            <person name="Patron N.J."/>
            <person name="Cherry J.M."/>
            <person name="Stover N.A."/>
            <person name="Krieger C.J."/>
            <person name="del Toro C."/>
            <person name="Ryder H.F."/>
            <person name="Williamson S.C."/>
            <person name="Barbeau R.A."/>
            <person name="Hamilton E.P."/>
            <person name="Orias E."/>
        </authorList>
    </citation>
    <scope>NUCLEOTIDE SEQUENCE [LARGE SCALE GENOMIC DNA]</scope>
    <source>
        <strain evidence="2">SB210</strain>
    </source>
</reference>
<evidence type="ECO:0000313" key="2">
    <source>
        <dbReference type="Proteomes" id="UP000009168"/>
    </source>
</evidence>
<dbReference type="EMBL" id="GG662299">
    <property type="protein sequence ID" value="EWS71319.1"/>
    <property type="molecule type" value="Genomic_DNA"/>
</dbReference>
<dbReference type="RefSeq" id="XP_012656137.1">
    <property type="nucleotide sequence ID" value="XM_012800683.1"/>
</dbReference>